<name>A0A6H2EMI7_9ACTO</name>
<feature type="transmembrane region" description="Helical" evidence="7">
    <location>
        <begin position="17"/>
        <end position="40"/>
    </location>
</feature>
<feature type="transmembrane region" description="Helical" evidence="7">
    <location>
        <begin position="284"/>
        <end position="301"/>
    </location>
</feature>
<evidence type="ECO:0000256" key="3">
    <source>
        <dbReference type="ARBA" id="ARBA00022448"/>
    </source>
</evidence>
<feature type="transmembrane region" description="Helical" evidence="7">
    <location>
        <begin position="83"/>
        <end position="101"/>
    </location>
</feature>
<dbReference type="PROSITE" id="PS00216">
    <property type="entry name" value="SUGAR_TRANSPORT_1"/>
    <property type="match status" value="1"/>
</dbReference>
<dbReference type="InterPro" id="IPR050814">
    <property type="entry name" value="Myo-inositol_Transporter"/>
</dbReference>
<evidence type="ECO:0000259" key="8">
    <source>
        <dbReference type="PROSITE" id="PS50850"/>
    </source>
</evidence>
<comment type="similarity">
    <text evidence="2">Belongs to the major facilitator superfamily. Sugar transporter (TC 2.A.1.1) family.</text>
</comment>
<evidence type="ECO:0000256" key="4">
    <source>
        <dbReference type="ARBA" id="ARBA00022692"/>
    </source>
</evidence>
<dbReference type="InterPro" id="IPR036259">
    <property type="entry name" value="MFS_trans_sf"/>
</dbReference>
<feature type="transmembrane region" description="Helical" evidence="7">
    <location>
        <begin position="399"/>
        <end position="419"/>
    </location>
</feature>
<protein>
    <submittedName>
        <fullName evidence="9">MFS transporter</fullName>
    </submittedName>
</protein>
<dbReference type="PANTHER" id="PTHR48020:SF12">
    <property type="entry name" value="PROTON MYO-INOSITOL COTRANSPORTER"/>
    <property type="match status" value="1"/>
</dbReference>
<dbReference type="GO" id="GO:0022857">
    <property type="term" value="F:transmembrane transporter activity"/>
    <property type="evidence" value="ECO:0007669"/>
    <property type="project" value="InterPro"/>
</dbReference>
<gene>
    <name evidence="9" type="ORF">HC352_07020</name>
</gene>
<dbReference type="SUPFAM" id="SSF103473">
    <property type="entry name" value="MFS general substrate transporter"/>
    <property type="match status" value="1"/>
</dbReference>
<dbReference type="InterPro" id="IPR020846">
    <property type="entry name" value="MFS_dom"/>
</dbReference>
<feature type="transmembrane region" description="Helical" evidence="7">
    <location>
        <begin position="142"/>
        <end position="164"/>
    </location>
</feature>
<evidence type="ECO:0000256" key="1">
    <source>
        <dbReference type="ARBA" id="ARBA00004651"/>
    </source>
</evidence>
<evidence type="ECO:0000256" key="2">
    <source>
        <dbReference type="ARBA" id="ARBA00010992"/>
    </source>
</evidence>
<dbReference type="InterPro" id="IPR005829">
    <property type="entry name" value="Sugar_transporter_CS"/>
</dbReference>
<dbReference type="AlphaFoldDB" id="A0A6H2EMI7"/>
<dbReference type="KEGG" id="arca:HC352_07020"/>
<feature type="transmembrane region" description="Helical" evidence="7">
    <location>
        <begin position="170"/>
        <end position="191"/>
    </location>
</feature>
<keyword evidence="10" id="KW-1185">Reference proteome</keyword>
<comment type="subcellular location">
    <subcellularLocation>
        <location evidence="1">Cell membrane</location>
        <topology evidence="1">Multi-pass membrane protein</topology>
    </subcellularLocation>
</comment>
<feature type="transmembrane region" description="Helical" evidence="7">
    <location>
        <begin position="322"/>
        <end position="345"/>
    </location>
</feature>
<sequence>MSKHLDDVKTTRFLKKVIAFSSGGPFLEGYVLSIVSVAFIQMKPDLNIDQHWSGLIGVAALVGLTFGALVGGWATDILGRKKMFIVDLAMIIFLSLLFLAVDSPLHIVVLRFLIGVAIGADYPIATAIIAEFAPRRIRAICLGIIAGVWYLGANVALIVGYVLMAFSHSWRWMLASSVVPCVLILIGRWSIPESPRWLHMRGRQEEAQEIIDRIYGPGYHIDDEVTEKTSYRKLFQGTYLRRVLFVSVIWLCQVIPMFAIYTYGPQIMAQVGLADGNSALIGEVVIGTMFLLGTIPAMILAEHWGRRPLIIWSFVGMTVSTAVLGIIPTPHAFVVVICFSLYALFSGGPGNLQWLYPNELFPTDIRASAMGLATAFSRIGTVVSIYILPSFLDTYGKEFLMIGAAVISLIGLAVSIAWAPETRGLPLSVTSSPNFEGK</sequence>
<dbReference type="PROSITE" id="PS00217">
    <property type="entry name" value="SUGAR_TRANSPORT_2"/>
    <property type="match status" value="1"/>
</dbReference>
<accession>A0A6H2EMI7</accession>
<dbReference type="Gene3D" id="1.20.1250.20">
    <property type="entry name" value="MFS general substrate transporter like domains"/>
    <property type="match status" value="1"/>
</dbReference>
<reference evidence="9 10" key="1">
    <citation type="submission" date="2020-03" db="EMBL/GenBank/DDBJ databases">
        <title>Complete genome of Arcanobacterium buesumensis sp. nov. strain 2701.</title>
        <authorList>
            <person name="Borowiak M."/>
            <person name="Alssahen M."/>
            <person name="Laemmler C."/>
            <person name="Malorny B."/>
            <person name="Hassan A."/>
            <person name="Prenger-Berninghoff E."/>
            <person name="Ploetz M."/>
            <person name="Abdulmawjood A."/>
        </authorList>
    </citation>
    <scope>NUCLEOTIDE SEQUENCE [LARGE SCALE GENOMIC DNA]</scope>
    <source>
        <strain evidence="9 10">2701</strain>
    </source>
</reference>
<evidence type="ECO:0000313" key="10">
    <source>
        <dbReference type="Proteomes" id="UP000502298"/>
    </source>
</evidence>
<feature type="transmembrane region" description="Helical" evidence="7">
    <location>
        <begin position="107"/>
        <end position="130"/>
    </location>
</feature>
<feature type="domain" description="Major facilitator superfamily (MFS) profile" evidence="8">
    <location>
        <begin position="17"/>
        <end position="423"/>
    </location>
</feature>
<dbReference type="PANTHER" id="PTHR48020">
    <property type="entry name" value="PROTON MYO-INOSITOL COTRANSPORTER"/>
    <property type="match status" value="1"/>
</dbReference>
<dbReference type="EMBL" id="CP050804">
    <property type="protein sequence ID" value="QJC22284.1"/>
    <property type="molecule type" value="Genomic_DNA"/>
</dbReference>
<feature type="transmembrane region" description="Helical" evidence="7">
    <location>
        <begin position="365"/>
        <end position="387"/>
    </location>
</feature>
<evidence type="ECO:0000256" key="5">
    <source>
        <dbReference type="ARBA" id="ARBA00022989"/>
    </source>
</evidence>
<dbReference type="RefSeq" id="WP_168918211.1">
    <property type="nucleotide sequence ID" value="NZ_CP050804.1"/>
</dbReference>
<evidence type="ECO:0000256" key="7">
    <source>
        <dbReference type="SAM" id="Phobius"/>
    </source>
</evidence>
<proteinExistence type="inferred from homology"/>
<evidence type="ECO:0000313" key="9">
    <source>
        <dbReference type="EMBL" id="QJC22284.1"/>
    </source>
</evidence>
<feature type="transmembrane region" description="Helical" evidence="7">
    <location>
        <begin position="52"/>
        <end position="71"/>
    </location>
</feature>
<dbReference type="GO" id="GO:0005886">
    <property type="term" value="C:plasma membrane"/>
    <property type="evidence" value="ECO:0007669"/>
    <property type="project" value="UniProtKB-SubCell"/>
</dbReference>
<keyword evidence="4 7" id="KW-0812">Transmembrane</keyword>
<dbReference type="InterPro" id="IPR005828">
    <property type="entry name" value="MFS_sugar_transport-like"/>
</dbReference>
<feature type="transmembrane region" description="Helical" evidence="7">
    <location>
        <begin position="243"/>
        <end position="264"/>
    </location>
</feature>
<dbReference type="Pfam" id="PF00083">
    <property type="entry name" value="Sugar_tr"/>
    <property type="match status" value="1"/>
</dbReference>
<keyword evidence="6 7" id="KW-0472">Membrane</keyword>
<keyword evidence="3" id="KW-0813">Transport</keyword>
<dbReference type="PROSITE" id="PS50850">
    <property type="entry name" value="MFS"/>
    <property type="match status" value="1"/>
</dbReference>
<keyword evidence="5 7" id="KW-1133">Transmembrane helix</keyword>
<organism evidence="9 10">
    <name type="scientific">Arcanobacterium buesumense</name>
    <dbReference type="NCBI Taxonomy" id="2722751"/>
    <lineage>
        <taxon>Bacteria</taxon>
        <taxon>Bacillati</taxon>
        <taxon>Actinomycetota</taxon>
        <taxon>Actinomycetes</taxon>
        <taxon>Actinomycetales</taxon>
        <taxon>Actinomycetaceae</taxon>
        <taxon>Arcanobacterium</taxon>
    </lineage>
</organism>
<dbReference type="Proteomes" id="UP000502298">
    <property type="component" value="Chromosome"/>
</dbReference>
<evidence type="ECO:0000256" key="6">
    <source>
        <dbReference type="ARBA" id="ARBA00023136"/>
    </source>
</evidence>
<dbReference type="CDD" id="cd17316">
    <property type="entry name" value="MFS_SV2_like"/>
    <property type="match status" value="1"/>
</dbReference>